<dbReference type="InterPro" id="IPR013114">
    <property type="entry name" value="FabA_FabZ"/>
</dbReference>
<accession>A0A3N5CG80</accession>
<evidence type="ECO:0000256" key="10">
    <source>
        <dbReference type="HAMAP-Rule" id="MF_00406"/>
    </source>
</evidence>
<dbReference type="SUPFAM" id="SSF54637">
    <property type="entry name" value="Thioesterase/thiol ester dehydrase-isomerase"/>
    <property type="match status" value="1"/>
</dbReference>
<accession>A0A1Q1G037</accession>
<proteinExistence type="inferred from homology"/>
<evidence type="ECO:0000256" key="7">
    <source>
        <dbReference type="ARBA" id="ARBA00023098"/>
    </source>
</evidence>
<dbReference type="RefSeq" id="WP_077139792.1">
    <property type="nucleotide sequence ID" value="NZ_CBCSGK010000005.1"/>
</dbReference>
<evidence type="ECO:0000256" key="9">
    <source>
        <dbReference type="ARBA" id="ARBA00025049"/>
    </source>
</evidence>
<comment type="catalytic activity">
    <reaction evidence="1 10">
        <text>a (3R)-hydroxyacyl-[ACP] = a (2E)-enoyl-[ACP] + H2O</text>
        <dbReference type="Rhea" id="RHEA:13097"/>
        <dbReference type="Rhea" id="RHEA-COMP:9925"/>
        <dbReference type="Rhea" id="RHEA-COMP:9945"/>
        <dbReference type="ChEBI" id="CHEBI:15377"/>
        <dbReference type="ChEBI" id="CHEBI:78784"/>
        <dbReference type="ChEBI" id="CHEBI:78827"/>
        <dbReference type="EC" id="4.2.1.59"/>
    </reaction>
</comment>
<feature type="active site" evidence="10">
    <location>
        <position position="48"/>
    </location>
</feature>
<keyword evidence="4 10" id="KW-0963">Cytoplasm</keyword>
<dbReference type="STRING" id="1849491.BVH56_01460"/>
<dbReference type="EC" id="4.2.1.59" evidence="10"/>
<dbReference type="GO" id="GO:0019171">
    <property type="term" value="F:(3R)-hydroxyacyl-[acyl-carrier-protein] dehydratase activity"/>
    <property type="evidence" value="ECO:0007669"/>
    <property type="project" value="UniProtKB-EC"/>
</dbReference>
<dbReference type="PANTHER" id="PTHR30272:SF1">
    <property type="entry name" value="3-HYDROXYACYL-[ACYL-CARRIER-PROTEIN] DEHYDRATASE"/>
    <property type="match status" value="1"/>
</dbReference>
<keyword evidence="5 10" id="KW-0444">Lipid biosynthesis</keyword>
<evidence type="ECO:0000256" key="5">
    <source>
        <dbReference type="ARBA" id="ARBA00022516"/>
    </source>
</evidence>
<keyword evidence="8 10" id="KW-0456">Lyase</keyword>
<dbReference type="HAMAP" id="MF_00406">
    <property type="entry name" value="FabZ"/>
    <property type="match status" value="1"/>
</dbReference>
<keyword evidence="12" id="KW-1185">Reference proteome</keyword>
<gene>
    <name evidence="10" type="primary">fabZ</name>
    <name evidence="11" type="ORF">EDD62_1067</name>
</gene>
<dbReference type="NCBIfam" id="TIGR01750">
    <property type="entry name" value="fabZ"/>
    <property type="match status" value="1"/>
</dbReference>
<dbReference type="Gene3D" id="3.10.129.10">
    <property type="entry name" value="Hotdog Thioesterase"/>
    <property type="match status" value="1"/>
</dbReference>
<dbReference type="GO" id="GO:0009245">
    <property type="term" value="P:lipid A biosynthetic process"/>
    <property type="evidence" value="ECO:0007669"/>
    <property type="project" value="UniProtKB-UniRule"/>
</dbReference>
<dbReference type="InterPro" id="IPR029069">
    <property type="entry name" value="HotDog_dom_sf"/>
</dbReference>
<name>A0A1Q1G037_9BACL</name>
<dbReference type="GO" id="GO:0006633">
    <property type="term" value="P:fatty acid biosynthetic process"/>
    <property type="evidence" value="ECO:0007669"/>
    <property type="project" value="UniProtKB-UniRule"/>
</dbReference>
<comment type="subcellular location">
    <subcellularLocation>
        <location evidence="2 10">Cytoplasm</location>
    </subcellularLocation>
</comment>
<evidence type="ECO:0000313" key="11">
    <source>
        <dbReference type="EMBL" id="RPF56431.1"/>
    </source>
</evidence>
<sequence length="145" mass="16057">MLSFDEIKEIIPHRYPFLLIDKVVHVDENKEAFAVKQVTGNEPFFQGHFPNYAVMPGVLIVEALAQTGAVALLSNEENRGKLAMFTGIDKCKFKRQVKPGDTLKLHVELTKVRLPIGKGKAVATVNDEIACTCEISFALVDVDES</sequence>
<dbReference type="InterPro" id="IPR010084">
    <property type="entry name" value="FabZ"/>
</dbReference>
<organism evidence="11 12">
    <name type="scientific">Abyssicoccus albus</name>
    <dbReference type="NCBI Taxonomy" id="1817405"/>
    <lineage>
        <taxon>Bacteria</taxon>
        <taxon>Bacillati</taxon>
        <taxon>Bacillota</taxon>
        <taxon>Bacilli</taxon>
        <taxon>Bacillales</taxon>
        <taxon>Abyssicoccaceae</taxon>
    </lineage>
</organism>
<dbReference type="GO" id="GO:0016020">
    <property type="term" value="C:membrane"/>
    <property type="evidence" value="ECO:0007669"/>
    <property type="project" value="GOC"/>
</dbReference>
<keyword evidence="7 10" id="KW-0443">Lipid metabolism</keyword>
<protein>
    <recommendedName>
        <fullName evidence="10">3-hydroxyacyl-[acyl-carrier-protein] dehydratase FabZ</fullName>
        <ecNumber evidence="10">4.2.1.59</ecNumber>
    </recommendedName>
    <alternativeName>
        <fullName evidence="10">(3R)-hydroxymyristoyl-[acyl-carrier-protein] dehydratase</fullName>
        <shortName evidence="10">(3R)-hydroxymyristoyl-ACP dehydrase</shortName>
    </alternativeName>
    <alternativeName>
        <fullName evidence="10">Beta-hydroxyacyl-ACP dehydratase</fullName>
    </alternativeName>
</protein>
<dbReference type="OrthoDB" id="9772788at2"/>
<evidence type="ECO:0000256" key="6">
    <source>
        <dbReference type="ARBA" id="ARBA00022556"/>
    </source>
</evidence>
<evidence type="ECO:0000256" key="2">
    <source>
        <dbReference type="ARBA" id="ARBA00004496"/>
    </source>
</evidence>
<dbReference type="EMBL" id="RKRK01000003">
    <property type="protein sequence ID" value="RPF56431.1"/>
    <property type="molecule type" value="Genomic_DNA"/>
</dbReference>
<evidence type="ECO:0000256" key="8">
    <source>
        <dbReference type="ARBA" id="ARBA00023239"/>
    </source>
</evidence>
<evidence type="ECO:0000256" key="1">
    <source>
        <dbReference type="ARBA" id="ARBA00001055"/>
    </source>
</evidence>
<dbReference type="Pfam" id="PF07977">
    <property type="entry name" value="FabA"/>
    <property type="match status" value="1"/>
</dbReference>
<dbReference type="FunFam" id="3.10.129.10:FF:000001">
    <property type="entry name" value="3-hydroxyacyl-[acyl-carrier-protein] dehydratase FabZ"/>
    <property type="match status" value="1"/>
</dbReference>
<dbReference type="Proteomes" id="UP000277108">
    <property type="component" value="Unassembled WGS sequence"/>
</dbReference>
<reference evidence="11 12" key="1">
    <citation type="submission" date="2018-11" db="EMBL/GenBank/DDBJ databases">
        <title>Genomic Encyclopedia of Type Strains, Phase IV (KMG-IV): sequencing the most valuable type-strain genomes for metagenomic binning, comparative biology and taxonomic classification.</title>
        <authorList>
            <person name="Goeker M."/>
        </authorList>
    </citation>
    <scope>NUCLEOTIDE SEQUENCE [LARGE SCALE GENOMIC DNA]</scope>
    <source>
        <strain evidence="11 12">DSM 29158</strain>
    </source>
</reference>
<dbReference type="CDD" id="cd01288">
    <property type="entry name" value="FabZ"/>
    <property type="match status" value="1"/>
</dbReference>
<dbReference type="NCBIfam" id="NF000582">
    <property type="entry name" value="PRK00006.1"/>
    <property type="match status" value="1"/>
</dbReference>
<keyword evidence="6 10" id="KW-0441">Lipid A biosynthesis</keyword>
<comment type="function">
    <text evidence="9 10">Involved in unsaturated fatty acids biosynthesis. Catalyzes the dehydration of short chain beta-hydroxyacyl-ACPs and long chain saturated and unsaturated beta-hydroxyacyl-ACPs.</text>
</comment>
<evidence type="ECO:0000256" key="3">
    <source>
        <dbReference type="ARBA" id="ARBA00009174"/>
    </source>
</evidence>
<comment type="similarity">
    <text evidence="3 10">Belongs to the thioester dehydratase family. FabZ subfamily.</text>
</comment>
<dbReference type="GO" id="GO:0005737">
    <property type="term" value="C:cytoplasm"/>
    <property type="evidence" value="ECO:0007669"/>
    <property type="project" value="UniProtKB-SubCell"/>
</dbReference>
<dbReference type="AlphaFoldDB" id="A0A1Q1G037"/>
<evidence type="ECO:0000256" key="4">
    <source>
        <dbReference type="ARBA" id="ARBA00022490"/>
    </source>
</evidence>
<dbReference type="PANTHER" id="PTHR30272">
    <property type="entry name" value="3-HYDROXYACYL-[ACYL-CARRIER-PROTEIN] DEHYDRATASE"/>
    <property type="match status" value="1"/>
</dbReference>
<evidence type="ECO:0000313" key="12">
    <source>
        <dbReference type="Proteomes" id="UP000277108"/>
    </source>
</evidence>
<comment type="caution">
    <text evidence="11">The sequence shown here is derived from an EMBL/GenBank/DDBJ whole genome shotgun (WGS) entry which is preliminary data.</text>
</comment>